<evidence type="ECO:0000313" key="2">
    <source>
        <dbReference type="Proteomes" id="UP001497535"/>
    </source>
</evidence>
<dbReference type="Proteomes" id="UP001497535">
    <property type="component" value="Unassembled WGS sequence"/>
</dbReference>
<gene>
    <name evidence="1" type="ORF">MENTE1834_LOCUS11285</name>
</gene>
<reference evidence="1" key="1">
    <citation type="submission" date="2023-11" db="EMBL/GenBank/DDBJ databases">
        <authorList>
            <person name="Poullet M."/>
        </authorList>
    </citation>
    <scope>NUCLEOTIDE SEQUENCE</scope>
    <source>
        <strain evidence="1">E1834</strain>
    </source>
</reference>
<organism evidence="1 2">
    <name type="scientific">Meloidogyne enterolobii</name>
    <name type="common">Root-knot nematode worm</name>
    <name type="synonym">Meloidogyne mayaguensis</name>
    <dbReference type="NCBI Taxonomy" id="390850"/>
    <lineage>
        <taxon>Eukaryota</taxon>
        <taxon>Metazoa</taxon>
        <taxon>Ecdysozoa</taxon>
        <taxon>Nematoda</taxon>
        <taxon>Chromadorea</taxon>
        <taxon>Rhabditida</taxon>
        <taxon>Tylenchina</taxon>
        <taxon>Tylenchomorpha</taxon>
        <taxon>Tylenchoidea</taxon>
        <taxon>Meloidogynidae</taxon>
        <taxon>Meloidogyninae</taxon>
        <taxon>Meloidogyne</taxon>
    </lineage>
</organism>
<evidence type="ECO:0000313" key="1">
    <source>
        <dbReference type="EMBL" id="CAK5043897.1"/>
    </source>
</evidence>
<comment type="caution">
    <text evidence="1">The sequence shown here is derived from an EMBL/GenBank/DDBJ whole genome shotgun (WGS) entry which is preliminary data.</text>
</comment>
<protein>
    <submittedName>
        <fullName evidence="1">Uncharacterized protein</fullName>
    </submittedName>
</protein>
<sequence>MKFISILIFLIYNSILWNLINSVKNNKSQKEFNRVDETSKKLNKILNDGAESSVTPQIEKYRETLIPNTKITKLHKTANKEEKGLKKNEYMRDYYQQHKNEKLDYNRNYKQNNKEKILQYSKDYYQKNRDRLVQGIRKYREDNKENTREYQRKYRLKKKKERDDVEKLKRKEYKKNYNKKNKEKRREYNRNYYLKRKNKKENLQNDNYVNKVKPSVECNENVQINNKIGNDNTKGTLFVNPQTCECEANLSDTNACLYEQTNVQSVDGLHTQQMDDHDDLIDLSLSDDSHFLDYLNSFPNSTSGSTSFVDPQNKEWENKGKEQIVSKENLQLEQRVIHEGGSSSNLQMDNCDDNLMNFHNVEENVHDRHHNQQNTDCNDFDMNILEDPNFLDYLNEIRGSKSG</sequence>
<accession>A0ACB0YEU5</accession>
<dbReference type="EMBL" id="CAVMJV010000011">
    <property type="protein sequence ID" value="CAK5043897.1"/>
    <property type="molecule type" value="Genomic_DNA"/>
</dbReference>
<name>A0ACB0YEU5_MELEN</name>
<proteinExistence type="predicted"/>
<keyword evidence="2" id="KW-1185">Reference proteome</keyword>